<dbReference type="Pfam" id="PF04754">
    <property type="entry name" value="Transposase_31"/>
    <property type="match status" value="1"/>
</dbReference>
<dbReference type="PANTHER" id="PTHR34611:SF2">
    <property type="entry name" value="INACTIVE RECOMBINATION-PROMOTING NUCLEASE-LIKE PROTEIN RPNE-RELATED"/>
    <property type="match status" value="1"/>
</dbReference>
<sequence length="334" mass="39079">MTNFTTSTPHDALFKSFLTHPDTARDFMEIHIPKDLRELCDLDSLKLESASFVDEKLRVLHSDILWSVKTREGDGYIYVVIEHQSREDIHMAFRLMRYSMAVMQRHIEHDKRRPLPLVIPMLFYHGSRSPYPWSLCWLDEFAAPTTARKLYSAAFPLVDVTVVPDDEIVQHRRVALLELIQKHIRQRDLMGLIDQLVVLLVTECANDSQITALLNYILLTGDEARFKAFISELTRRMPHHRERIMTIAERIHNDGWLLGRERGRKEGKVEGERSLLRLLLQNGADPEWIQRYTGLSAEQMQALDLKWHTEFGHLNRGDMLTSEQHRCSNEKKKF</sequence>
<dbReference type="GO" id="GO:0006310">
    <property type="term" value="P:DNA recombination"/>
    <property type="evidence" value="ECO:0007669"/>
    <property type="project" value="TreeGrafter"/>
</dbReference>
<dbReference type="InterPro" id="IPR010106">
    <property type="entry name" value="RpnA"/>
</dbReference>
<name>A0A2S8DJA7_SHIBO</name>
<dbReference type="RefSeq" id="WP_000181150.1">
    <property type="nucleotide sequence ID" value="NZ_CP026762.1"/>
</dbReference>
<dbReference type="InterPro" id="IPR006842">
    <property type="entry name" value="Transposase_31"/>
</dbReference>
<evidence type="ECO:0000313" key="3">
    <source>
        <dbReference type="EMBL" id="SPZ71537.1"/>
    </source>
</evidence>
<dbReference type="PANTHER" id="PTHR34611">
    <property type="match status" value="1"/>
</dbReference>
<feature type="domain" description="Transposase (putative) YhgA-like" evidence="2">
    <location>
        <begin position="8"/>
        <end position="210"/>
    </location>
</feature>
<comment type="similarity">
    <text evidence="1">Belongs to the Rpn/YhgA-like nuclease family.</text>
</comment>
<evidence type="ECO:0000256" key="1">
    <source>
        <dbReference type="ARBA" id="ARBA00009787"/>
    </source>
</evidence>
<evidence type="ECO:0000313" key="4">
    <source>
        <dbReference type="Proteomes" id="UP000251799"/>
    </source>
</evidence>
<dbReference type="GO" id="GO:1990238">
    <property type="term" value="F:double-stranded DNA endonuclease activity"/>
    <property type="evidence" value="ECO:0007669"/>
    <property type="project" value="TreeGrafter"/>
</dbReference>
<dbReference type="Proteomes" id="UP000251799">
    <property type="component" value="Unassembled WGS sequence"/>
</dbReference>
<dbReference type="InterPro" id="IPR051699">
    <property type="entry name" value="Rpn/YhgA-like_nuclease"/>
</dbReference>
<reference evidence="3 4" key="1">
    <citation type="submission" date="2018-06" db="EMBL/GenBank/DDBJ databases">
        <authorList>
            <consortium name="Pathogen Informatics"/>
            <person name="Doyle S."/>
        </authorList>
    </citation>
    <scope>NUCLEOTIDE SEQUENCE [LARGE SCALE GENOMIC DNA]</scope>
    <source>
        <strain evidence="3 4">NCTC8576</strain>
    </source>
</reference>
<proteinExistence type="inferred from homology"/>
<protein>
    <submittedName>
        <fullName evidence="3">Putative transposase</fullName>
    </submittedName>
</protein>
<accession>A0A2S8DJA7</accession>
<gene>
    <name evidence="3" type="ORF">NCTC8576_01090</name>
</gene>
<dbReference type="NCBIfam" id="TIGR01784">
    <property type="entry name" value="T_den_put_tspse"/>
    <property type="match status" value="1"/>
</dbReference>
<organism evidence="3 4">
    <name type="scientific">Shigella boydii</name>
    <dbReference type="NCBI Taxonomy" id="621"/>
    <lineage>
        <taxon>Bacteria</taxon>
        <taxon>Pseudomonadati</taxon>
        <taxon>Pseudomonadota</taxon>
        <taxon>Gammaproteobacteria</taxon>
        <taxon>Enterobacterales</taxon>
        <taxon>Enterobacteriaceae</taxon>
        <taxon>Shigella</taxon>
    </lineage>
</organism>
<evidence type="ECO:0000259" key="2">
    <source>
        <dbReference type="Pfam" id="PF04754"/>
    </source>
</evidence>
<dbReference type="EMBL" id="UAUR01000003">
    <property type="protein sequence ID" value="SPZ71537.1"/>
    <property type="molecule type" value="Genomic_DNA"/>
</dbReference>
<dbReference type="AlphaFoldDB" id="A0A2S8DJA7"/>